<comment type="caution">
    <text evidence="15">The sequence shown here is derived from an EMBL/GenBank/DDBJ whole genome shotgun (WGS) entry which is preliminary data.</text>
</comment>
<evidence type="ECO:0000313" key="16">
    <source>
        <dbReference type="Proteomes" id="UP000813444"/>
    </source>
</evidence>
<evidence type="ECO:0000256" key="10">
    <source>
        <dbReference type="ARBA" id="ARBA00023145"/>
    </source>
</evidence>
<sequence>MEIRGVFDVDQCDALKPYFRYYNQQCRQVTSIAMVERTAFPMKTNVDLLECIYSQTRGARQGYGEAGCKVRPRSLALFGFAAAVLPALSQAHPHMRTQSKRGQSSWTQRSALASRYPMPALSTYTDSISEAKKAGEFRIAVSTDYVETAAEFARQQEPGIEFRIVPDYYVGKNGIGHVHLKQQVHGLDLWNGDFKINIGRDGGVFSHGSSFYTGELPPESSLAKRAFIGPVDALRSIIDTMEMDVEVNDATVKPQMGDVPEKYTIRGTTGARRDPEARLLYVHGDQGRVHLAWQLLLEIDFAWYTVFVDAETGEHVIAVVDSAYRADATYEVYPWGVNDPDDGERVVVKNPWLPSSSPYGWHSDGYDNFTTTRGNNGVTVQDLTAVHWNWSAWETAYRPQSPELRFEYPYDSSADNASDYRDASITQLFYTANMYHDVLYEMGFTEEAGNFQVNNGDRGGLGNDFLLMSTQDSLMSNNAVFVDAPEGESPIILMFLFNTLPEIRDSAFDIGIILHEYTHGLSLRLTGGPLNYGCLSSSEALGMSEGWSDFMPTAIRLKAGDTRETDYGTGSWVLGRPGGGRAYPYSTDMDTNPLTYQSVRNITEYPHSVGTVWATMLYDVMWNLIDDHGLNAEDPVPERDVNGVPTDGKFMAMQLVMDGMALQPCQPSLVAARDAIIDADRALTGGQNACALWQGFAKRGLGVGARPGVYVNDFEVPHDVCKRKC</sequence>
<dbReference type="EMBL" id="JAGPNK010000013">
    <property type="protein sequence ID" value="KAH7309722.1"/>
    <property type="molecule type" value="Genomic_DNA"/>
</dbReference>
<comment type="similarity">
    <text evidence="2 13">Belongs to the peptidase M36 family.</text>
</comment>
<dbReference type="GO" id="GO:0005576">
    <property type="term" value="C:extracellular region"/>
    <property type="evidence" value="ECO:0007669"/>
    <property type="project" value="UniProtKB-SubCell"/>
</dbReference>
<dbReference type="GO" id="GO:0008270">
    <property type="term" value="F:zinc ion binding"/>
    <property type="evidence" value="ECO:0007669"/>
    <property type="project" value="InterPro"/>
</dbReference>
<evidence type="ECO:0000256" key="12">
    <source>
        <dbReference type="PIRSR" id="PIRSR601842-2"/>
    </source>
</evidence>
<dbReference type="Gene3D" id="1.10.390.10">
    <property type="entry name" value="Neutral Protease Domain 2"/>
    <property type="match status" value="1"/>
</dbReference>
<dbReference type="PANTHER" id="PTHR33478:SF1">
    <property type="entry name" value="EXTRACELLULAR METALLOPROTEINASE MEP"/>
    <property type="match status" value="1"/>
</dbReference>
<dbReference type="GO" id="GO:0004222">
    <property type="term" value="F:metalloendopeptidase activity"/>
    <property type="evidence" value="ECO:0007669"/>
    <property type="project" value="InterPro"/>
</dbReference>
<dbReference type="InterPro" id="IPR027268">
    <property type="entry name" value="Peptidase_M4/M1_CTD_sf"/>
</dbReference>
<evidence type="ECO:0000256" key="5">
    <source>
        <dbReference type="ARBA" id="ARBA00022723"/>
    </source>
</evidence>
<proteinExistence type="inferred from homology"/>
<dbReference type="SUPFAM" id="SSF55486">
    <property type="entry name" value="Metalloproteases ('zincins'), catalytic domain"/>
    <property type="match status" value="1"/>
</dbReference>
<comment type="cofactor">
    <cofactor evidence="12">
        <name>Zn(2+)</name>
        <dbReference type="ChEBI" id="CHEBI:29105"/>
    </cofactor>
    <text evidence="12">Binds 1 zinc ion per subunit.</text>
</comment>
<name>A0A8K0WNR0_9HYPO</name>
<dbReference type="InterPro" id="IPR050371">
    <property type="entry name" value="Fungal_virulence_M36"/>
</dbReference>
<keyword evidence="16" id="KW-1185">Reference proteome</keyword>
<dbReference type="Proteomes" id="UP000813444">
    <property type="component" value="Unassembled WGS sequence"/>
</dbReference>
<keyword evidence="7 13" id="KW-0378">Hydrolase</keyword>
<feature type="domain" description="FTP" evidence="14">
    <location>
        <begin position="161"/>
        <end position="211"/>
    </location>
</feature>
<dbReference type="Pfam" id="PF02128">
    <property type="entry name" value="Peptidase_M36"/>
    <property type="match status" value="1"/>
</dbReference>
<evidence type="ECO:0000256" key="9">
    <source>
        <dbReference type="ARBA" id="ARBA00023049"/>
    </source>
</evidence>
<keyword evidence="8 12" id="KW-0862">Zinc</keyword>
<evidence type="ECO:0000256" key="4">
    <source>
        <dbReference type="ARBA" id="ARBA00022670"/>
    </source>
</evidence>
<evidence type="ECO:0000256" key="2">
    <source>
        <dbReference type="ARBA" id="ARBA00006006"/>
    </source>
</evidence>
<organism evidence="15 16">
    <name type="scientific">Stachybotrys elegans</name>
    <dbReference type="NCBI Taxonomy" id="80388"/>
    <lineage>
        <taxon>Eukaryota</taxon>
        <taxon>Fungi</taxon>
        <taxon>Dikarya</taxon>
        <taxon>Ascomycota</taxon>
        <taxon>Pezizomycotina</taxon>
        <taxon>Sordariomycetes</taxon>
        <taxon>Hypocreomycetidae</taxon>
        <taxon>Hypocreales</taxon>
        <taxon>Stachybotryaceae</taxon>
        <taxon>Stachybotrys</taxon>
    </lineage>
</organism>
<comment type="subcellular location">
    <subcellularLocation>
        <location evidence="1 13">Secreted</location>
    </subcellularLocation>
</comment>
<feature type="binding site" evidence="12">
    <location>
        <position position="515"/>
    </location>
    <ligand>
        <name>Zn(2+)</name>
        <dbReference type="ChEBI" id="CHEBI:29105"/>
        <note>catalytic</note>
    </ligand>
</feature>
<keyword evidence="3 13" id="KW-0964">Secreted</keyword>
<dbReference type="InterPro" id="IPR001842">
    <property type="entry name" value="Peptidase_M36"/>
</dbReference>
<evidence type="ECO:0000256" key="7">
    <source>
        <dbReference type="ARBA" id="ARBA00022801"/>
    </source>
</evidence>
<evidence type="ECO:0000256" key="11">
    <source>
        <dbReference type="PIRSR" id="PIRSR601842-1"/>
    </source>
</evidence>
<reference evidence="15" key="1">
    <citation type="journal article" date="2021" name="Nat. Commun.">
        <title>Genetic determinants of endophytism in the Arabidopsis root mycobiome.</title>
        <authorList>
            <person name="Mesny F."/>
            <person name="Miyauchi S."/>
            <person name="Thiergart T."/>
            <person name="Pickel B."/>
            <person name="Atanasova L."/>
            <person name="Karlsson M."/>
            <person name="Huettel B."/>
            <person name="Barry K.W."/>
            <person name="Haridas S."/>
            <person name="Chen C."/>
            <person name="Bauer D."/>
            <person name="Andreopoulos W."/>
            <person name="Pangilinan J."/>
            <person name="LaButti K."/>
            <person name="Riley R."/>
            <person name="Lipzen A."/>
            <person name="Clum A."/>
            <person name="Drula E."/>
            <person name="Henrissat B."/>
            <person name="Kohler A."/>
            <person name="Grigoriev I.V."/>
            <person name="Martin F.M."/>
            <person name="Hacquard S."/>
        </authorList>
    </citation>
    <scope>NUCLEOTIDE SEQUENCE</scope>
    <source>
        <strain evidence="15">MPI-CAGE-CH-0235</strain>
    </source>
</reference>
<dbReference type="InterPro" id="IPR011096">
    <property type="entry name" value="FTP_domain"/>
</dbReference>
<dbReference type="OrthoDB" id="3227768at2759"/>
<dbReference type="GO" id="GO:0006508">
    <property type="term" value="P:proteolysis"/>
    <property type="evidence" value="ECO:0007669"/>
    <property type="project" value="UniProtKB-KW"/>
</dbReference>
<dbReference type="PANTHER" id="PTHR33478">
    <property type="entry name" value="EXTRACELLULAR METALLOPROTEINASE MEP"/>
    <property type="match status" value="1"/>
</dbReference>
<evidence type="ECO:0000259" key="14">
    <source>
        <dbReference type="Pfam" id="PF07504"/>
    </source>
</evidence>
<feature type="binding site" evidence="12">
    <location>
        <position position="519"/>
    </location>
    <ligand>
        <name>Zn(2+)</name>
        <dbReference type="ChEBI" id="CHEBI:29105"/>
        <note>catalytic</note>
    </ligand>
</feature>
<evidence type="ECO:0000313" key="15">
    <source>
        <dbReference type="EMBL" id="KAH7309722.1"/>
    </source>
</evidence>
<dbReference type="AlphaFoldDB" id="A0A8K0WNR0"/>
<dbReference type="CDD" id="cd09596">
    <property type="entry name" value="M36"/>
    <property type="match status" value="1"/>
</dbReference>
<gene>
    <name evidence="15" type="ORF">B0I35DRAFT_482468</name>
</gene>
<dbReference type="Pfam" id="PF07504">
    <property type="entry name" value="FTP"/>
    <property type="match status" value="1"/>
</dbReference>
<keyword evidence="4 13" id="KW-0645">Protease</keyword>
<dbReference type="EC" id="3.4.24.-" evidence="13"/>
<keyword evidence="6" id="KW-0732">Signal</keyword>
<evidence type="ECO:0000256" key="6">
    <source>
        <dbReference type="ARBA" id="ARBA00022729"/>
    </source>
</evidence>
<evidence type="ECO:0000256" key="8">
    <source>
        <dbReference type="ARBA" id="ARBA00022833"/>
    </source>
</evidence>
<evidence type="ECO:0000256" key="3">
    <source>
        <dbReference type="ARBA" id="ARBA00022525"/>
    </source>
</evidence>
<feature type="binding site" evidence="12">
    <location>
        <position position="327"/>
    </location>
    <ligand>
        <name>Zn(2+)</name>
        <dbReference type="ChEBI" id="CHEBI:29105"/>
        <note>catalytic</note>
    </ligand>
</feature>
<keyword evidence="9 13" id="KW-0482">Metalloprotease</keyword>
<dbReference type="PRINTS" id="PR00999">
    <property type="entry name" value="FUNGALYSIN"/>
</dbReference>
<keyword evidence="10 13" id="KW-0865">Zymogen</keyword>
<protein>
    <recommendedName>
        <fullName evidence="13">Extracellular metalloproteinase</fullName>
        <ecNumber evidence="13">3.4.24.-</ecNumber>
    </recommendedName>
    <alternativeName>
        <fullName evidence="13">Fungalysin</fullName>
    </alternativeName>
</protein>
<evidence type="ECO:0000256" key="13">
    <source>
        <dbReference type="RuleBase" id="RU364017"/>
    </source>
</evidence>
<accession>A0A8K0WNR0</accession>
<dbReference type="Gene3D" id="3.10.170.10">
    <property type="match status" value="1"/>
</dbReference>
<evidence type="ECO:0000256" key="1">
    <source>
        <dbReference type="ARBA" id="ARBA00004613"/>
    </source>
</evidence>
<feature type="binding site" evidence="12">
    <location>
        <position position="545"/>
    </location>
    <ligand>
        <name>Zn(2+)</name>
        <dbReference type="ChEBI" id="CHEBI:29105"/>
        <note>catalytic</note>
    </ligand>
</feature>
<keyword evidence="5 12" id="KW-0479">Metal-binding</keyword>
<feature type="active site" evidence="11">
    <location>
        <position position="516"/>
    </location>
</feature>